<name>A0A2X3H5A0_KLEPN</name>
<evidence type="ECO:0000313" key="2">
    <source>
        <dbReference type="Proteomes" id="UP000251721"/>
    </source>
</evidence>
<protein>
    <submittedName>
        <fullName evidence="1">2-hydroxyacid dehydrogenase YcdW</fullName>
        <ecNumber evidence="1">1.1.1.79</ecNumber>
    </submittedName>
</protein>
<dbReference type="EMBL" id="UAWQ01000015">
    <property type="protein sequence ID" value="SQC43849.1"/>
    <property type="molecule type" value="Genomic_DNA"/>
</dbReference>
<gene>
    <name evidence="1" type="primary">ghrA_1</name>
    <name evidence="1" type="ORF">NCTC13465_02336</name>
</gene>
<reference evidence="1 2" key="1">
    <citation type="submission" date="2018-06" db="EMBL/GenBank/DDBJ databases">
        <authorList>
            <consortium name="Pathogen Informatics"/>
            <person name="Doyle S."/>
        </authorList>
    </citation>
    <scope>NUCLEOTIDE SEQUENCE [LARGE SCALE GENOMIC DNA]</scope>
    <source>
        <strain evidence="1 2">NCTC13465</strain>
    </source>
</reference>
<dbReference type="Gene3D" id="3.40.50.720">
    <property type="entry name" value="NAD(P)-binding Rossmann-like Domain"/>
    <property type="match status" value="1"/>
</dbReference>
<sequence length="48" mass="5238">MGASAGGHDPHVAAVTRPMEAITYIAETISRLERGEPVSRQVDRQRGY</sequence>
<dbReference type="AlphaFoldDB" id="A0A2X3H5A0"/>
<keyword evidence="1" id="KW-0560">Oxidoreductase</keyword>
<dbReference type="EC" id="1.1.1.79" evidence="1"/>
<proteinExistence type="predicted"/>
<evidence type="ECO:0000313" key="1">
    <source>
        <dbReference type="EMBL" id="SQC43849.1"/>
    </source>
</evidence>
<dbReference type="Proteomes" id="UP000251721">
    <property type="component" value="Unassembled WGS sequence"/>
</dbReference>
<organism evidence="1 2">
    <name type="scientific">Klebsiella pneumoniae</name>
    <dbReference type="NCBI Taxonomy" id="573"/>
    <lineage>
        <taxon>Bacteria</taxon>
        <taxon>Pseudomonadati</taxon>
        <taxon>Pseudomonadota</taxon>
        <taxon>Gammaproteobacteria</taxon>
        <taxon>Enterobacterales</taxon>
        <taxon>Enterobacteriaceae</taxon>
        <taxon>Klebsiella/Raoultella group</taxon>
        <taxon>Klebsiella</taxon>
        <taxon>Klebsiella pneumoniae complex</taxon>
    </lineage>
</organism>
<dbReference type="GO" id="GO:0030267">
    <property type="term" value="F:glyoxylate reductase (NADPH) activity"/>
    <property type="evidence" value="ECO:0007669"/>
    <property type="project" value="UniProtKB-EC"/>
</dbReference>
<accession>A0A2X3H5A0</accession>